<evidence type="ECO:0000313" key="2">
    <source>
        <dbReference type="Proteomes" id="UP000237381"/>
    </source>
</evidence>
<name>A0A2S4LRU7_9BURK</name>
<reference evidence="1 2" key="1">
    <citation type="submission" date="2018-01" db="EMBL/GenBank/DDBJ databases">
        <title>Genomic Encyclopedia of Type Strains, Phase III (KMG-III): the genomes of soil and plant-associated and newly described type strains.</title>
        <authorList>
            <person name="Whitman W."/>
        </authorList>
    </citation>
    <scope>NUCLEOTIDE SEQUENCE [LARGE SCALE GENOMIC DNA]</scope>
    <source>
        <strain evidence="1 2">JCM 18070</strain>
    </source>
</reference>
<sequence length="415" mass="45498">MTTQTVMNPPAKASAFLFPGDEQFWFETVRMFGADEYGGGSFGEVMAVSARITAGDYDSWYDAWNAMADRIASEGDRQFANGRRISARDSYLRACNYYRSSEFFLHGNPQDPRVNRAWERSVACYRSAAALHDPGIKPVDIPYEGTTLPGYFHYAGEGVRPLLILHSGFDGSAEELHWSGARAAVERGYHVLCFDGPGQCGPLHNEGLVFRHDWENVVTPVVDFALTLPGIDPSRIALRGESLGGYLAPRAAAFEHRIAAVIANDGLYDYGAPHVSRMPEAGRHALLSALRDGPVPQVDRAMEVAMAASPVSRWAITHGMWCFGAATPSEYIGKTLDYTLAGGIAEQIRCPTLVCDAEGDLFFKGQPQQLYDHLTCQKTLMTFTNEEGAGAHCEVGAGRLANARIFDWLDETLGR</sequence>
<dbReference type="SUPFAM" id="SSF53474">
    <property type="entry name" value="alpha/beta-Hydrolases"/>
    <property type="match status" value="1"/>
</dbReference>
<keyword evidence="2" id="KW-1185">Reference proteome</keyword>
<dbReference type="Gene3D" id="1.20.1440.110">
    <property type="entry name" value="acylaminoacyl peptidase"/>
    <property type="match status" value="1"/>
</dbReference>
<dbReference type="RefSeq" id="WP_208624261.1">
    <property type="nucleotide sequence ID" value="NZ_PQGA01000039.1"/>
</dbReference>
<dbReference type="EMBL" id="PQGA01000039">
    <property type="protein sequence ID" value="POR45186.1"/>
    <property type="molecule type" value="Genomic_DNA"/>
</dbReference>
<dbReference type="Proteomes" id="UP000237381">
    <property type="component" value="Unassembled WGS sequence"/>
</dbReference>
<organism evidence="1 2">
    <name type="scientific">Paraburkholderia eburnea</name>
    <dbReference type="NCBI Taxonomy" id="1189126"/>
    <lineage>
        <taxon>Bacteria</taxon>
        <taxon>Pseudomonadati</taxon>
        <taxon>Pseudomonadota</taxon>
        <taxon>Betaproteobacteria</taxon>
        <taxon>Burkholderiales</taxon>
        <taxon>Burkholderiaceae</taxon>
        <taxon>Paraburkholderia</taxon>
    </lineage>
</organism>
<accession>A0A2S4LRU7</accession>
<evidence type="ECO:0000313" key="1">
    <source>
        <dbReference type="EMBL" id="POR45186.1"/>
    </source>
</evidence>
<protein>
    <submittedName>
        <fullName evidence="1">Cephalosporin-C deacetylase-like acetyl esterase</fullName>
    </submittedName>
</protein>
<dbReference type="PANTHER" id="PTHR22946">
    <property type="entry name" value="DIENELACTONE HYDROLASE DOMAIN-CONTAINING PROTEIN-RELATED"/>
    <property type="match status" value="1"/>
</dbReference>
<proteinExistence type="predicted"/>
<gene>
    <name evidence="1" type="ORF">B0G62_1392</name>
</gene>
<dbReference type="AlphaFoldDB" id="A0A2S4LRU7"/>
<dbReference type="InterPro" id="IPR050261">
    <property type="entry name" value="FrsA_esterase"/>
</dbReference>
<dbReference type="Gene3D" id="3.40.50.1820">
    <property type="entry name" value="alpha/beta hydrolase"/>
    <property type="match status" value="1"/>
</dbReference>
<dbReference type="InterPro" id="IPR029058">
    <property type="entry name" value="AB_hydrolase_fold"/>
</dbReference>
<comment type="caution">
    <text evidence="1">The sequence shown here is derived from an EMBL/GenBank/DDBJ whole genome shotgun (WGS) entry which is preliminary data.</text>
</comment>
<dbReference type="PANTHER" id="PTHR22946:SF12">
    <property type="entry name" value="CONIDIAL PIGMENT BIOSYNTHESIS PROTEIN AYG1 (AFU_ORTHOLOGUE AFUA_2G17550)"/>
    <property type="match status" value="1"/>
</dbReference>